<dbReference type="SUPFAM" id="SSF53067">
    <property type="entry name" value="Actin-like ATPase domain"/>
    <property type="match status" value="1"/>
</dbReference>
<dbReference type="InterPro" id="IPR017861">
    <property type="entry name" value="KAE1/TsaD"/>
</dbReference>
<dbReference type="GO" id="GO:0008033">
    <property type="term" value="P:tRNA processing"/>
    <property type="evidence" value="ECO:0007669"/>
    <property type="project" value="UniProtKB-KW"/>
</dbReference>
<evidence type="ECO:0000256" key="3">
    <source>
        <dbReference type="ARBA" id="ARBA00022694"/>
    </source>
</evidence>
<gene>
    <name evidence="8" type="ORF">C1645_735599</name>
</gene>
<accession>A0A397T572</accession>
<dbReference type="PANTHER" id="PTHR11735">
    <property type="entry name" value="TRNA N6-ADENOSINE THREONYLCARBAMOYLTRANSFERASE"/>
    <property type="match status" value="1"/>
</dbReference>
<dbReference type="EC" id="2.3.1.234" evidence="1"/>
<keyword evidence="3" id="KW-0819">tRNA processing</keyword>
<evidence type="ECO:0000256" key="2">
    <source>
        <dbReference type="ARBA" id="ARBA00022679"/>
    </source>
</evidence>
<dbReference type="PRINTS" id="PR00789">
    <property type="entry name" value="OSIALOPTASE"/>
</dbReference>
<evidence type="ECO:0000256" key="1">
    <source>
        <dbReference type="ARBA" id="ARBA00012156"/>
    </source>
</evidence>
<keyword evidence="4" id="KW-0479">Metal-binding</keyword>
<organism evidence="8 9">
    <name type="scientific">Glomus cerebriforme</name>
    <dbReference type="NCBI Taxonomy" id="658196"/>
    <lineage>
        <taxon>Eukaryota</taxon>
        <taxon>Fungi</taxon>
        <taxon>Fungi incertae sedis</taxon>
        <taxon>Mucoromycota</taxon>
        <taxon>Glomeromycotina</taxon>
        <taxon>Glomeromycetes</taxon>
        <taxon>Glomerales</taxon>
        <taxon>Glomeraceae</taxon>
        <taxon>Glomus</taxon>
    </lineage>
</organism>
<dbReference type="Gene3D" id="3.30.420.40">
    <property type="match status" value="1"/>
</dbReference>
<keyword evidence="2" id="KW-0808">Transferase</keyword>
<evidence type="ECO:0000256" key="5">
    <source>
        <dbReference type="ARBA" id="ARBA00023315"/>
    </source>
</evidence>
<dbReference type="STRING" id="658196.A0A397T572"/>
<sequence length="194" mass="21746">MVEVEKKELEMKLLQKEGMLVPEKENTRETRDDAIGECLDKSAILLGYNYPGGPVIEKLALTGQNLYQLPFPKNDSSLDFSFSGLKSKIGQLVNQKRKKINFNNLACSLQFTLAEALTKKLKKAWLINQAKTIIMGGGVIANQFLRAYLTENIQKWNPAIAVFIPPLKYCTDNAAMIGILAYYKIKCGKKLALE</sequence>
<dbReference type="GO" id="GO:0046872">
    <property type="term" value="F:metal ion binding"/>
    <property type="evidence" value="ECO:0007669"/>
    <property type="project" value="UniProtKB-KW"/>
</dbReference>
<dbReference type="Proteomes" id="UP000265703">
    <property type="component" value="Unassembled WGS sequence"/>
</dbReference>
<protein>
    <recommendedName>
        <fullName evidence="1">N(6)-L-threonylcarbamoyladenine synthase</fullName>
        <ecNumber evidence="1">2.3.1.234</ecNumber>
    </recommendedName>
</protein>
<comment type="catalytic activity">
    <reaction evidence="6">
        <text>L-threonylcarbamoyladenylate + adenosine(37) in tRNA = N(6)-L-threonylcarbamoyladenosine(37) in tRNA + AMP + H(+)</text>
        <dbReference type="Rhea" id="RHEA:37059"/>
        <dbReference type="Rhea" id="RHEA-COMP:10162"/>
        <dbReference type="Rhea" id="RHEA-COMP:10163"/>
        <dbReference type="ChEBI" id="CHEBI:15378"/>
        <dbReference type="ChEBI" id="CHEBI:73682"/>
        <dbReference type="ChEBI" id="CHEBI:74411"/>
        <dbReference type="ChEBI" id="CHEBI:74418"/>
        <dbReference type="ChEBI" id="CHEBI:456215"/>
        <dbReference type="EC" id="2.3.1.234"/>
    </reaction>
</comment>
<evidence type="ECO:0000256" key="4">
    <source>
        <dbReference type="ARBA" id="ARBA00022723"/>
    </source>
</evidence>
<keyword evidence="9" id="KW-1185">Reference proteome</keyword>
<dbReference type="GO" id="GO:0008233">
    <property type="term" value="F:peptidase activity"/>
    <property type="evidence" value="ECO:0007669"/>
    <property type="project" value="UniProtKB-KW"/>
</dbReference>
<evidence type="ECO:0000256" key="6">
    <source>
        <dbReference type="ARBA" id="ARBA00048117"/>
    </source>
</evidence>
<dbReference type="OrthoDB" id="10259622at2759"/>
<dbReference type="InterPro" id="IPR043129">
    <property type="entry name" value="ATPase_NBD"/>
</dbReference>
<dbReference type="Pfam" id="PF00814">
    <property type="entry name" value="TsaD"/>
    <property type="match status" value="1"/>
</dbReference>
<comment type="caution">
    <text evidence="8">The sequence shown here is derived from an EMBL/GenBank/DDBJ whole genome shotgun (WGS) entry which is preliminary data.</text>
</comment>
<dbReference type="GO" id="GO:0006508">
    <property type="term" value="P:proteolysis"/>
    <property type="evidence" value="ECO:0007669"/>
    <property type="project" value="UniProtKB-KW"/>
</dbReference>
<dbReference type="AlphaFoldDB" id="A0A397T572"/>
<keyword evidence="8" id="KW-0378">Hydrolase</keyword>
<keyword evidence="5" id="KW-0012">Acyltransferase</keyword>
<keyword evidence="8" id="KW-0645">Protease</keyword>
<dbReference type="InterPro" id="IPR000905">
    <property type="entry name" value="Gcp-like_dom"/>
</dbReference>
<proteinExistence type="predicted"/>
<name>A0A397T572_9GLOM</name>
<dbReference type="PANTHER" id="PTHR11735:SF6">
    <property type="entry name" value="TRNA N6-ADENOSINE THREONYLCARBAMOYLTRANSFERASE, MITOCHONDRIAL"/>
    <property type="match status" value="1"/>
</dbReference>
<evidence type="ECO:0000313" key="9">
    <source>
        <dbReference type="Proteomes" id="UP000265703"/>
    </source>
</evidence>
<evidence type="ECO:0000313" key="8">
    <source>
        <dbReference type="EMBL" id="RIA93313.1"/>
    </source>
</evidence>
<evidence type="ECO:0000259" key="7">
    <source>
        <dbReference type="Pfam" id="PF00814"/>
    </source>
</evidence>
<feature type="domain" description="Gcp-like" evidence="7">
    <location>
        <begin position="25"/>
        <end position="178"/>
    </location>
</feature>
<dbReference type="GO" id="GO:0061711">
    <property type="term" value="F:tRNA N(6)-L-threonylcarbamoyladenine synthase activity"/>
    <property type="evidence" value="ECO:0007669"/>
    <property type="project" value="UniProtKB-EC"/>
</dbReference>
<reference evidence="8 9" key="1">
    <citation type="submission" date="2018-06" db="EMBL/GenBank/DDBJ databases">
        <title>Comparative genomics reveals the genomic features of Rhizophagus irregularis, R. cerebriforme, R. diaphanum and Gigaspora rosea, and their symbiotic lifestyle signature.</title>
        <authorList>
            <person name="Morin E."/>
            <person name="San Clemente H."/>
            <person name="Chen E.C.H."/>
            <person name="De La Providencia I."/>
            <person name="Hainaut M."/>
            <person name="Kuo A."/>
            <person name="Kohler A."/>
            <person name="Murat C."/>
            <person name="Tang N."/>
            <person name="Roy S."/>
            <person name="Loubradou J."/>
            <person name="Henrissat B."/>
            <person name="Grigoriev I.V."/>
            <person name="Corradi N."/>
            <person name="Roux C."/>
            <person name="Martin F.M."/>
        </authorList>
    </citation>
    <scope>NUCLEOTIDE SEQUENCE [LARGE SCALE GENOMIC DNA]</scope>
    <source>
        <strain evidence="8 9">DAOM 227022</strain>
    </source>
</reference>
<dbReference type="EMBL" id="QKYT01000106">
    <property type="protein sequence ID" value="RIA93313.1"/>
    <property type="molecule type" value="Genomic_DNA"/>
</dbReference>